<evidence type="ECO:0000313" key="2">
    <source>
        <dbReference type="EMBL" id="CAG8791962.1"/>
    </source>
</evidence>
<feature type="non-terminal residue" evidence="2">
    <location>
        <position position="251"/>
    </location>
</feature>
<dbReference type="Proteomes" id="UP000789405">
    <property type="component" value="Unassembled WGS sequence"/>
</dbReference>
<accession>A0A9N9JQ04</accession>
<name>A0A9N9JQ04_9GLOM</name>
<sequence length="251" mass="28511">MAENSDNDMVPPIVSSNTPTSKTSGKPKSIVWEDHIKQGKQISKGHWNATCNYCNQFWYKGFPAALEDHLGNLCNNVPLDVRDLFLNWLAAKALEVDISKSKKRKLGNQSNQAQLSDFIERNTLKILAEENLVEGGGLKRWLDTHWHTMYDCVFSIIRHKVPLEIIRNSDNVNVSVQSILCTRVFFDDLNALAFVLRPIKLAISILESQNCSLADCFVGLVHLGAAIRRLPKNDYHSFRQQAITIFNRRFA</sequence>
<evidence type="ECO:0000313" key="3">
    <source>
        <dbReference type="Proteomes" id="UP000789405"/>
    </source>
</evidence>
<feature type="compositionally biased region" description="Polar residues" evidence="1">
    <location>
        <begin position="14"/>
        <end position="26"/>
    </location>
</feature>
<gene>
    <name evidence="2" type="ORF">DERYTH_LOCUS21605</name>
</gene>
<feature type="region of interest" description="Disordered" evidence="1">
    <location>
        <begin position="1"/>
        <end position="27"/>
    </location>
</feature>
<comment type="caution">
    <text evidence="2">The sequence shown here is derived from an EMBL/GenBank/DDBJ whole genome shotgun (WGS) entry which is preliminary data.</text>
</comment>
<organism evidence="2 3">
    <name type="scientific">Dentiscutata erythropus</name>
    <dbReference type="NCBI Taxonomy" id="1348616"/>
    <lineage>
        <taxon>Eukaryota</taxon>
        <taxon>Fungi</taxon>
        <taxon>Fungi incertae sedis</taxon>
        <taxon>Mucoromycota</taxon>
        <taxon>Glomeromycotina</taxon>
        <taxon>Glomeromycetes</taxon>
        <taxon>Diversisporales</taxon>
        <taxon>Gigasporaceae</taxon>
        <taxon>Dentiscutata</taxon>
    </lineage>
</organism>
<reference evidence="2" key="1">
    <citation type="submission" date="2021-06" db="EMBL/GenBank/DDBJ databases">
        <authorList>
            <person name="Kallberg Y."/>
            <person name="Tangrot J."/>
            <person name="Rosling A."/>
        </authorList>
    </citation>
    <scope>NUCLEOTIDE SEQUENCE</scope>
    <source>
        <strain evidence="2">MA453B</strain>
    </source>
</reference>
<keyword evidence="3" id="KW-1185">Reference proteome</keyword>
<dbReference type="OrthoDB" id="2440110at2759"/>
<evidence type="ECO:0000256" key="1">
    <source>
        <dbReference type="SAM" id="MobiDB-lite"/>
    </source>
</evidence>
<dbReference type="AlphaFoldDB" id="A0A9N9JQ04"/>
<dbReference type="EMBL" id="CAJVPY010028002">
    <property type="protein sequence ID" value="CAG8791962.1"/>
    <property type="molecule type" value="Genomic_DNA"/>
</dbReference>
<protein>
    <submittedName>
        <fullName evidence="2">10797_t:CDS:1</fullName>
    </submittedName>
</protein>
<proteinExistence type="predicted"/>